<gene>
    <name evidence="1" type="ORF">METZ01_LOCUS64172</name>
</gene>
<accession>A0A381T6V1</accession>
<protein>
    <recommendedName>
        <fullName evidence="2">Methyltransferase type 11 domain-containing protein</fullName>
    </recommendedName>
</protein>
<evidence type="ECO:0000313" key="1">
    <source>
        <dbReference type="EMBL" id="SVA11318.1"/>
    </source>
</evidence>
<dbReference type="AlphaFoldDB" id="A0A381T6V1"/>
<dbReference type="EMBL" id="UINC01004042">
    <property type="protein sequence ID" value="SVA11318.1"/>
    <property type="molecule type" value="Genomic_DNA"/>
</dbReference>
<organism evidence="1">
    <name type="scientific">marine metagenome</name>
    <dbReference type="NCBI Taxonomy" id="408172"/>
    <lineage>
        <taxon>unclassified sequences</taxon>
        <taxon>metagenomes</taxon>
        <taxon>ecological metagenomes</taxon>
    </lineage>
</organism>
<proteinExistence type="predicted"/>
<reference evidence="1" key="1">
    <citation type="submission" date="2018-05" db="EMBL/GenBank/DDBJ databases">
        <authorList>
            <person name="Lanie J.A."/>
            <person name="Ng W.-L."/>
            <person name="Kazmierczak K.M."/>
            <person name="Andrzejewski T.M."/>
            <person name="Davidsen T.M."/>
            <person name="Wayne K.J."/>
            <person name="Tettelin H."/>
            <person name="Glass J.I."/>
            <person name="Rusch D."/>
            <person name="Podicherti R."/>
            <person name="Tsui H.-C.T."/>
            <person name="Winkler M.E."/>
        </authorList>
    </citation>
    <scope>NUCLEOTIDE SEQUENCE</scope>
</reference>
<name>A0A381T6V1_9ZZZZ</name>
<sequence>MSTDSNLKLSKKGLELLKLYKDMISDGYRNDLFNLRHFKELVKEKLITHNIKSILDYGSGRSDWNKKGFDTQSNSSAKKYFNLDKVYHYEPTENLDEKKLVDCVLCIDVLEHIFIGDLKLVVSDIYKYAKELVILQIACYPASATLPNGENAHITVRNPVWWKGFIDSFSSDFPKVSTILMCSNSYSKATIFETWSAKKWHEIPHFKVDI</sequence>
<evidence type="ECO:0008006" key="2">
    <source>
        <dbReference type="Google" id="ProtNLM"/>
    </source>
</evidence>